<comment type="caution">
    <text evidence="2">The sequence shown here is derived from an EMBL/GenBank/DDBJ whole genome shotgun (WGS) entry which is preliminary data.</text>
</comment>
<keyword evidence="1" id="KW-1133">Transmembrane helix</keyword>
<evidence type="ECO:0000256" key="1">
    <source>
        <dbReference type="SAM" id="Phobius"/>
    </source>
</evidence>
<keyword evidence="1" id="KW-0472">Membrane</keyword>
<accession>S7XSX4</accession>
<keyword evidence="1" id="KW-0812">Transmembrane</keyword>
<feature type="transmembrane region" description="Helical" evidence="1">
    <location>
        <begin position="79"/>
        <end position="106"/>
    </location>
</feature>
<sequence>MFNFKVLYISDIKVYIAFPAICYNIWILFKYFFTSFCKNQYSYFGNLKKYFYCIYLYIINPNFFNLFTLYLNLDMTINFYSSVVTFFLQRFSINIKKISIFIYLYVKII</sequence>
<evidence type="ECO:0000313" key="2">
    <source>
        <dbReference type="EMBL" id="EPR79028.1"/>
    </source>
</evidence>
<evidence type="ECO:0000313" key="3">
    <source>
        <dbReference type="Proteomes" id="UP000014978"/>
    </source>
</evidence>
<dbReference type="InParanoid" id="S7XSX4"/>
<dbReference type="EMBL" id="ATCN01000436">
    <property type="protein sequence ID" value="EPR79028.1"/>
    <property type="molecule type" value="Genomic_DNA"/>
</dbReference>
<dbReference type="AlphaFoldDB" id="S7XSX4"/>
<gene>
    <name evidence="2" type="ORF">SLOPH_923</name>
</gene>
<dbReference type="Proteomes" id="UP000014978">
    <property type="component" value="Unassembled WGS sequence"/>
</dbReference>
<keyword evidence="3" id="KW-1185">Reference proteome</keyword>
<reference evidence="3" key="1">
    <citation type="journal article" date="2013" name="PLoS Genet.">
        <title>The genome of Spraguea lophii and the basis of host-microsporidian interactions.</title>
        <authorList>
            <person name="Campbell S.E."/>
            <person name="Williams T.A."/>
            <person name="Yousuf A."/>
            <person name="Soanes D.M."/>
            <person name="Paszkiewicz K.H."/>
            <person name="Williams B.A.P."/>
        </authorList>
    </citation>
    <scope>NUCLEOTIDE SEQUENCE [LARGE SCALE GENOMIC DNA]</scope>
    <source>
        <strain evidence="3">42_110</strain>
    </source>
</reference>
<name>S7XSX4_SPRLO</name>
<feature type="transmembrane region" description="Helical" evidence="1">
    <location>
        <begin position="12"/>
        <end position="33"/>
    </location>
</feature>
<protein>
    <submittedName>
        <fullName evidence="2">Uncharacterized protein</fullName>
    </submittedName>
</protein>
<organism evidence="2 3">
    <name type="scientific">Spraguea lophii (strain 42_110)</name>
    <name type="common">Microsporidian parasite</name>
    <dbReference type="NCBI Taxonomy" id="1358809"/>
    <lineage>
        <taxon>Eukaryota</taxon>
        <taxon>Fungi</taxon>
        <taxon>Fungi incertae sedis</taxon>
        <taxon>Microsporidia</taxon>
        <taxon>Spragueidae</taxon>
        <taxon>Spraguea</taxon>
    </lineage>
</organism>
<proteinExistence type="predicted"/>
<dbReference type="VEuPathDB" id="MicrosporidiaDB:SLOPH_923"/>
<feature type="transmembrane region" description="Helical" evidence="1">
    <location>
        <begin position="54"/>
        <end position="73"/>
    </location>
</feature>
<dbReference type="HOGENOM" id="CLU_2185657_0_0_1"/>